<dbReference type="RefSeq" id="WP_079645964.1">
    <property type="nucleotide sequence ID" value="NZ_FUZF01000035.1"/>
</dbReference>
<dbReference type="InterPro" id="IPR001434">
    <property type="entry name" value="OmcB-like_DUF11"/>
</dbReference>
<accession>A0A1T5GU05</accession>
<dbReference type="OrthoDB" id="599464at2"/>
<gene>
    <name evidence="2" type="ORF">SAMN05660841_04353</name>
</gene>
<dbReference type="EMBL" id="FUZF01000035">
    <property type="protein sequence ID" value="SKC11858.1"/>
    <property type="molecule type" value="Genomic_DNA"/>
</dbReference>
<sequence length="861" mass="92912">MLKSKMNQKGALRTIITLMFILVGVLGVTAQVDFKPRTSSKAPAPYTGVKNYNLQGDFTMIGNTNLTLKDYYESGDAASNSKPMIYVDVDGDNNTKNSSSAQLLLPGGECTEIIYAGLYWTGRAQRSNNSSWTIGGLDKRQVKLKKAGSSYQNITANSVGGQSEILFPTNNNSYIYTAYADVTDYVRKNGVGNYFVADIALAEGSSSQDGTGYFGGWGMVVIYKNTSLKWRNITVFDGYGYMTSSVGSKELPVSGFQAAQHGDVKIKMGMMAGEGDVSIPGDYFDIKNVAGNWRRIKKEDGTTSTPGTSTPNFFNSSILTGGNSRSPNLKNNTGIDIVMFDLDNPGNSIIKNNQSSSTFRFGSTQDTYVIHNIVFAVDAYVPEVVGENKPSLEFGIPPINGETIVPGQEFEFKLDIYNKGNEAVNNTKIEIPIPSNLHYVSSTPSQGTGSIKIPDNTIANWVAPVGAPTDATPENTAGGKLVWDIGTLIKDDSKSILQGFLKYRLRVSDNCVLLSTGTCGLEVRINGKISGTGATSGTNVSSDLVREYGAGACAGPVYDDFISTIKLSAGFLQGCNPPVEDGIMQFKAFCEVPLGGFPRAQVKDIYPLGAKFFSVIPTSYLSTEGLVDGDFPVNADGSKKMYYVMVPGMAEGCYARLEISVDKVTTEPTAQNIMVCFGEEIVLRNSLSQIGVSNQYALIYFDKQNSAQPFVEEPRPTTVGTHTYWVAEGKDGCFGPKKEFTITINALPEIVGMVDDIEVCTNFDASATVKTSTATGLTYVWEYSTTGGTTWETLQNSTFSNKIVLTDGTIEVKYADAQINGTKVRLKISNSQCAATSNVFEIKVKDCPAVTNPMLLNKGIQ</sequence>
<reference evidence="3" key="1">
    <citation type="submission" date="2017-02" db="EMBL/GenBank/DDBJ databases">
        <authorList>
            <person name="Varghese N."/>
            <person name="Submissions S."/>
        </authorList>
    </citation>
    <scope>NUCLEOTIDE SEQUENCE [LARGE SCALE GENOMIC DNA]</scope>
    <source>
        <strain evidence="3">DSM 24091</strain>
    </source>
</reference>
<proteinExistence type="predicted"/>
<dbReference type="NCBIfam" id="TIGR01451">
    <property type="entry name" value="B_ant_repeat"/>
    <property type="match status" value="1"/>
</dbReference>
<protein>
    <submittedName>
        <fullName evidence="2">Conserved repeat domain-containing protein</fullName>
    </submittedName>
</protein>
<evidence type="ECO:0000313" key="3">
    <source>
        <dbReference type="Proteomes" id="UP000190150"/>
    </source>
</evidence>
<keyword evidence="3" id="KW-1185">Reference proteome</keyword>
<dbReference type="Proteomes" id="UP000190150">
    <property type="component" value="Unassembled WGS sequence"/>
</dbReference>
<dbReference type="InterPro" id="IPR047589">
    <property type="entry name" value="DUF11_rpt"/>
</dbReference>
<dbReference type="AlphaFoldDB" id="A0A1T5GU05"/>
<dbReference type="Pfam" id="PF01345">
    <property type="entry name" value="DUF11"/>
    <property type="match status" value="1"/>
</dbReference>
<feature type="domain" description="DUF11" evidence="1">
    <location>
        <begin position="402"/>
        <end position="450"/>
    </location>
</feature>
<organism evidence="2 3">
    <name type="scientific">Sphingobacterium nematocida</name>
    <dbReference type="NCBI Taxonomy" id="1513896"/>
    <lineage>
        <taxon>Bacteria</taxon>
        <taxon>Pseudomonadati</taxon>
        <taxon>Bacteroidota</taxon>
        <taxon>Sphingobacteriia</taxon>
        <taxon>Sphingobacteriales</taxon>
        <taxon>Sphingobacteriaceae</taxon>
        <taxon>Sphingobacterium</taxon>
    </lineage>
</organism>
<evidence type="ECO:0000313" key="2">
    <source>
        <dbReference type="EMBL" id="SKC11858.1"/>
    </source>
</evidence>
<evidence type="ECO:0000259" key="1">
    <source>
        <dbReference type="Pfam" id="PF01345"/>
    </source>
</evidence>
<name>A0A1T5GU05_9SPHI</name>
<dbReference type="STRING" id="1513896.SAMN05660841_04353"/>